<dbReference type="SMART" id="SM00490">
    <property type="entry name" value="HELICc"/>
    <property type="match status" value="1"/>
</dbReference>
<dbReference type="SUPFAM" id="SSF52540">
    <property type="entry name" value="P-loop containing nucleoside triphosphate hydrolases"/>
    <property type="match status" value="1"/>
</dbReference>
<evidence type="ECO:0000256" key="4">
    <source>
        <dbReference type="ARBA" id="ARBA00022884"/>
    </source>
</evidence>
<dbReference type="AlphaFoldDB" id="A0A9P5ZCC0"/>
<comment type="domain">
    <text evidence="5">The Q motif is unique to and characteristic of the DEAD box family of RNA helicases and controls ATP binding and hydrolysis.</text>
</comment>
<evidence type="ECO:0000256" key="5">
    <source>
        <dbReference type="RuleBase" id="RU365068"/>
    </source>
</evidence>
<feature type="compositionally biased region" description="Low complexity" evidence="6">
    <location>
        <begin position="611"/>
        <end position="630"/>
    </location>
</feature>
<dbReference type="Pfam" id="PF00270">
    <property type="entry name" value="DEAD"/>
    <property type="match status" value="1"/>
</dbReference>
<accession>A0A9P5ZCC0</accession>
<dbReference type="InterPro" id="IPR011545">
    <property type="entry name" value="DEAD/DEAH_box_helicase_dom"/>
</dbReference>
<feature type="compositionally biased region" description="Basic and acidic residues" evidence="6">
    <location>
        <begin position="641"/>
        <end position="657"/>
    </location>
</feature>
<dbReference type="Proteomes" id="UP000807469">
    <property type="component" value="Unassembled WGS sequence"/>
</dbReference>
<sequence length="747" mass="80617">MLLARNASTAAARARIPATVFAGEEEETTPKSDKPHAFSTVSDKLHPHTMKAIKHTHMSIVQSRIFPLLPHLAEPHDPEAEIDASRPRDLLVKAKTGTGKTMAFLVPAIEARLKAIDADVARAHIDSGLGSHWTKIDAARAATNFASDTVGTLILSPTRELATQIAVEASNLTAHHKGFQVQVLLGGESKGRQIGSWERGRKDVVVATPGRLMDLLDSVPMFKEALAHTKILILDEADTLLDMGFRPDIERISSFLPSSPERQTFLFSATVSRAIQDIARTLLSPSHSFVNCVSDTDVATHTHIPQYTTILPGAGGAEALPHLIRLIAHDQLLCARDGRKSKVIVFLSTTKMTQLFASLLAEATTANPAAFPTRTRTYEMHAKREMSTRVRVSNSFRTDVAPSTASVLITSDVSARGVDYPGVTRVIQLGIPPNPDMYVHRVGRTGRGGDRGGQGRGDLVVCGFEEEGVRRIERAVGIKTTRVETTEIERECLEMLKDIPIAESTPASSSRLRAPAPYGPANLEIIPEFCQAITARLAEPPADYPDAPSSDEFGQTFLSQLGFYIGRGVVTGLRGDHAAAGLQAFFKELGGLSKDLRLSRGIQTMLGGGENSNSNNRRRSNGGSAYAGGWDRNRSSGGGRDGYRRGDPQREGYRQREGGSYGYTPAAGRRSSPWEGATGRSSNQYTRDRNSSSSRGGYGRQENSSSSYGGQREGGYSAAHSRGGGGGGGYSNRDTRTLSQIRYGDKN</sequence>
<dbReference type="OrthoDB" id="193716at2759"/>
<dbReference type="Pfam" id="PF00271">
    <property type="entry name" value="Helicase_C"/>
    <property type="match status" value="1"/>
</dbReference>
<keyword evidence="5" id="KW-0347">Helicase</keyword>
<organism evidence="9 10">
    <name type="scientific">Pholiota conissans</name>
    <dbReference type="NCBI Taxonomy" id="109636"/>
    <lineage>
        <taxon>Eukaryota</taxon>
        <taxon>Fungi</taxon>
        <taxon>Dikarya</taxon>
        <taxon>Basidiomycota</taxon>
        <taxon>Agaricomycotina</taxon>
        <taxon>Agaricomycetes</taxon>
        <taxon>Agaricomycetidae</taxon>
        <taxon>Agaricales</taxon>
        <taxon>Agaricineae</taxon>
        <taxon>Strophariaceae</taxon>
        <taxon>Pholiota</taxon>
    </lineage>
</organism>
<evidence type="ECO:0000256" key="3">
    <source>
        <dbReference type="ARBA" id="ARBA00022840"/>
    </source>
</evidence>
<evidence type="ECO:0000313" key="9">
    <source>
        <dbReference type="EMBL" id="KAF9484826.1"/>
    </source>
</evidence>
<comment type="caution">
    <text evidence="9">The sequence shown here is derived from an EMBL/GenBank/DDBJ whole genome shotgun (WGS) entry which is preliminary data.</text>
</comment>
<dbReference type="InterPro" id="IPR014001">
    <property type="entry name" value="Helicase_ATP-bd"/>
</dbReference>
<dbReference type="Gene3D" id="3.40.50.300">
    <property type="entry name" value="P-loop containing nucleotide triphosphate hydrolases"/>
    <property type="match status" value="2"/>
</dbReference>
<dbReference type="InterPro" id="IPR027417">
    <property type="entry name" value="P-loop_NTPase"/>
</dbReference>
<dbReference type="PROSITE" id="PS51192">
    <property type="entry name" value="HELICASE_ATP_BIND_1"/>
    <property type="match status" value="1"/>
</dbReference>
<comment type="function">
    <text evidence="5">RNA helicase.</text>
</comment>
<comment type="catalytic activity">
    <reaction evidence="5">
        <text>ATP + H2O = ADP + phosphate + H(+)</text>
        <dbReference type="Rhea" id="RHEA:13065"/>
        <dbReference type="ChEBI" id="CHEBI:15377"/>
        <dbReference type="ChEBI" id="CHEBI:15378"/>
        <dbReference type="ChEBI" id="CHEBI:30616"/>
        <dbReference type="ChEBI" id="CHEBI:43474"/>
        <dbReference type="ChEBI" id="CHEBI:456216"/>
        <dbReference type="EC" id="3.6.4.13"/>
    </reaction>
</comment>
<keyword evidence="10" id="KW-1185">Reference proteome</keyword>
<reference evidence="9" key="1">
    <citation type="submission" date="2020-11" db="EMBL/GenBank/DDBJ databases">
        <authorList>
            <consortium name="DOE Joint Genome Institute"/>
            <person name="Ahrendt S."/>
            <person name="Riley R."/>
            <person name="Andreopoulos W."/>
            <person name="Labutti K."/>
            <person name="Pangilinan J."/>
            <person name="Ruiz-Duenas F.J."/>
            <person name="Barrasa J.M."/>
            <person name="Sanchez-Garcia M."/>
            <person name="Camarero S."/>
            <person name="Miyauchi S."/>
            <person name="Serrano A."/>
            <person name="Linde D."/>
            <person name="Babiker R."/>
            <person name="Drula E."/>
            <person name="Ayuso-Fernandez I."/>
            <person name="Pacheco R."/>
            <person name="Padilla G."/>
            <person name="Ferreira P."/>
            <person name="Barriuso J."/>
            <person name="Kellner H."/>
            <person name="Castanera R."/>
            <person name="Alfaro M."/>
            <person name="Ramirez L."/>
            <person name="Pisabarro A.G."/>
            <person name="Kuo A."/>
            <person name="Tritt A."/>
            <person name="Lipzen A."/>
            <person name="He G."/>
            <person name="Yan M."/>
            <person name="Ng V."/>
            <person name="Cullen D."/>
            <person name="Martin F."/>
            <person name="Rosso M.-N."/>
            <person name="Henrissat B."/>
            <person name="Hibbett D."/>
            <person name="Martinez A.T."/>
            <person name="Grigoriev I.V."/>
        </authorList>
    </citation>
    <scope>NUCLEOTIDE SEQUENCE</scope>
    <source>
        <strain evidence="9">CIRM-BRFM 674</strain>
    </source>
</reference>
<gene>
    <name evidence="9" type="ORF">BDN70DRAFT_872079</name>
</gene>
<dbReference type="GO" id="GO:0003724">
    <property type="term" value="F:RNA helicase activity"/>
    <property type="evidence" value="ECO:0007669"/>
    <property type="project" value="UniProtKB-EC"/>
</dbReference>
<dbReference type="PANTHER" id="PTHR24031">
    <property type="entry name" value="RNA HELICASE"/>
    <property type="match status" value="1"/>
</dbReference>
<dbReference type="GO" id="GO:0005524">
    <property type="term" value="F:ATP binding"/>
    <property type="evidence" value="ECO:0007669"/>
    <property type="project" value="UniProtKB-UniRule"/>
</dbReference>
<dbReference type="SMART" id="SM00487">
    <property type="entry name" value="DEXDc"/>
    <property type="match status" value="1"/>
</dbReference>
<proteinExistence type="inferred from homology"/>
<evidence type="ECO:0000256" key="2">
    <source>
        <dbReference type="ARBA" id="ARBA00022801"/>
    </source>
</evidence>
<feature type="domain" description="Helicase ATP-binding" evidence="7">
    <location>
        <begin position="81"/>
        <end position="289"/>
    </location>
</feature>
<evidence type="ECO:0000256" key="1">
    <source>
        <dbReference type="ARBA" id="ARBA00022741"/>
    </source>
</evidence>
<dbReference type="EC" id="3.6.4.13" evidence="5"/>
<feature type="region of interest" description="Disordered" evidence="6">
    <location>
        <begin position="606"/>
        <end position="747"/>
    </location>
</feature>
<keyword evidence="4 5" id="KW-0694">RNA-binding</keyword>
<name>A0A9P5ZCC0_9AGAR</name>
<keyword evidence="1 5" id="KW-0547">Nucleotide-binding</keyword>
<evidence type="ECO:0000259" key="8">
    <source>
        <dbReference type="PROSITE" id="PS51194"/>
    </source>
</evidence>
<dbReference type="PROSITE" id="PS51194">
    <property type="entry name" value="HELICASE_CTER"/>
    <property type="match status" value="1"/>
</dbReference>
<dbReference type="GO" id="GO:0016787">
    <property type="term" value="F:hydrolase activity"/>
    <property type="evidence" value="ECO:0007669"/>
    <property type="project" value="UniProtKB-KW"/>
</dbReference>
<comment type="similarity">
    <text evidence="5">Belongs to the DEAD box helicase family.</text>
</comment>
<evidence type="ECO:0000256" key="6">
    <source>
        <dbReference type="SAM" id="MobiDB-lite"/>
    </source>
</evidence>
<dbReference type="EMBL" id="MU155140">
    <property type="protein sequence ID" value="KAF9484826.1"/>
    <property type="molecule type" value="Genomic_DNA"/>
</dbReference>
<protein>
    <recommendedName>
        <fullName evidence="5">ATP-dependent RNA helicase</fullName>
        <ecNumber evidence="5">3.6.4.13</ecNumber>
    </recommendedName>
</protein>
<dbReference type="InterPro" id="IPR001650">
    <property type="entry name" value="Helicase_C-like"/>
</dbReference>
<feature type="domain" description="Helicase C-terminal" evidence="8">
    <location>
        <begin position="328"/>
        <end position="494"/>
    </location>
</feature>
<evidence type="ECO:0000313" key="10">
    <source>
        <dbReference type="Proteomes" id="UP000807469"/>
    </source>
</evidence>
<dbReference type="GO" id="GO:0003723">
    <property type="term" value="F:RNA binding"/>
    <property type="evidence" value="ECO:0007669"/>
    <property type="project" value="UniProtKB-UniRule"/>
</dbReference>
<evidence type="ECO:0000259" key="7">
    <source>
        <dbReference type="PROSITE" id="PS51192"/>
    </source>
</evidence>
<keyword evidence="3 5" id="KW-0067">ATP-binding</keyword>
<keyword evidence="2 5" id="KW-0378">Hydrolase</keyword>